<organism evidence="3 4">
    <name type="scientific">Actinacidiphila yanglinensis</name>
    <dbReference type="NCBI Taxonomy" id="310779"/>
    <lineage>
        <taxon>Bacteria</taxon>
        <taxon>Bacillati</taxon>
        <taxon>Actinomycetota</taxon>
        <taxon>Actinomycetes</taxon>
        <taxon>Kitasatosporales</taxon>
        <taxon>Streptomycetaceae</taxon>
        <taxon>Actinacidiphila</taxon>
    </lineage>
</organism>
<dbReference type="SMART" id="SM00331">
    <property type="entry name" value="PP2C_SIG"/>
    <property type="match status" value="1"/>
</dbReference>
<dbReference type="EMBL" id="FNVU01000012">
    <property type="protein sequence ID" value="SEG80394.1"/>
    <property type="molecule type" value="Genomic_DNA"/>
</dbReference>
<dbReference type="Proteomes" id="UP000236754">
    <property type="component" value="Unassembled WGS sequence"/>
</dbReference>
<dbReference type="GO" id="GO:0016791">
    <property type="term" value="F:phosphatase activity"/>
    <property type="evidence" value="ECO:0007669"/>
    <property type="project" value="TreeGrafter"/>
</dbReference>
<dbReference type="SUPFAM" id="SSF81606">
    <property type="entry name" value="PP2C-like"/>
    <property type="match status" value="1"/>
</dbReference>
<keyword evidence="1" id="KW-0378">Hydrolase</keyword>
<keyword evidence="4" id="KW-1185">Reference proteome</keyword>
<dbReference type="PANTHER" id="PTHR43156:SF2">
    <property type="entry name" value="STAGE II SPORULATION PROTEIN E"/>
    <property type="match status" value="1"/>
</dbReference>
<dbReference type="InterPro" id="IPR036457">
    <property type="entry name" value="PPM-type-like_dom_sf"/>
</dbReference>
<reference evidence="3 4" key="1">
    <citation type="submission" date="2016-10" db="EMBL/GenBank/DDBJ databases">
        <authorList>
            <person name="de Groot N.N."/>
        </authorList>
    </citation>
    <scope>NUCLEOTIDE SEQUENCE [LARGE SCALE GENOMIC DNA]</scope>
    <source>
        <strain evidence="3 4">CGMCC 4.2023</strain>
    </source>
</reference>
<dbReference type="InterPro" id="IPR052016">
    <property type="entry name" value="Bact_Sigma-Reg"/>
</dbReference>
<evidence type="ECO:0000313" key="3">
    <source>
        <dbReference type="EMBL" id="SEG80394.1"/>
    </source>
</evidence>
<sequence length="400" mass="43803">MDRFTAAERELRGAAPHALLAAARGALVTYYAAVDVDLLMADYALTILQPVRAAPTSTDPLPIHSSPAGRAFGAQRVHTETDRRTGVLTAYLPISVRGDRVGVLSVRFPEEAYDLAAEPELAELAEVLGHEIFVAERDTDLYRQARRAERLTLAAEMQWELLPARSCSRPEYDIGGGLEPAYAIHGDNFDWTASGNHLTLTVTNGMGEGVEAALLTSLAVHALRNARRADLSLADQAFLGDQAVYGHYSGRAHLAALLLRFELATGEVEVIDAGSPKVWRLRARKVEPIPLEAQLPLGMFEDTVYTTQHLRLESGDRLLFVSDGVYDVLSPAGERYSDRALARAITSTRLLPPAQVPRAVLRELTTHRGSPEPEDDAMVVCLDWHGREPHQSPEEVADRP</sequence>
<dbReference type="RefSeq" id="WP_235032339.1">
    <property type="nucleotide sequence ID" value="NZ_FNVU01000012.1"/>
</dbReference>
<evidence type="ECO:0000259" key="2">
    <source>
        <dbReference type="SMART" id="SM00331"/>
    </source>
</evidence>
<evidence type="ECO:0000256" key="1">
    <source>
        <dbReference type="ARBA" id="ARBA00022801"/>
    </source>
</evidence>
<feature type="domain" description="PPM-type phosphatase" evidence="2">
    <location>
        <begin position="169"/>
        <end position="384"/>
    </location>
</feature>
<dbReference type="Gene3D" id="3.60.40.10">
    <property type="entry name" value="PPM-type phosphatase domain"/>
    <property type="match status" value="1"/>
</dbReference>
<dbReference type="PANTHER" id="PTHR43156">
    <property type="entry name" value="STAGE II SPORULATION PROTEIN E-RELATED"/>
    <property type="match status" value="1"/>
</dbReference>
<name>A0A1H6D5Q6_9ACTN</name>
<evidence type="ECO:0000313" key="4">
    <source>
        <dbReference type="Proteomes" id="UP000236754"/>
    </source>
</evidence>
<accession>A0A1H6D5Q6</accession>
<dbReference type="Pfam" id="PF07228">
    <property type="entry name" value="SpoIIE"/>
    <property type="match status" value="1"/>
</dbReference>
<proteinExistence type="predicted"/>
<dbReference type="InterPro" id="IPR001932">
    <property type="entry name" value="PPM-type_phosphatase-like_dom"/>
</dbReference>
<protein>
    <submittedName>
        <fullName evidence="3">Serine phosphatase RsbU, regulator of sigma subunit</fullName>
    </submittedName>
</protein>
<gene>
    <name evidence="3" type="ORF">SAMN05216223_11223</name>
</gene>
<dbReference type="AlphaFoldDB" id="A0A1H6D5Q6"/>